<organism evidence="1 2">
    <name type="scientific">Candidatus Kaiserbacteria bacterium RIFCSPHIGHO2_02_FULL_55_25</name>
    <dbReference type="NCBI Taxonomy" id="1798498"/>
    <lineage>
        <taxon>Bacteria</taxon>
        <taxon>Candidatus Kaiseribacteriota</taxon>
    </lineage>
</organism>
<name>A0A1F6E5N7_9BACT</name>
<accession>A0A1F6E5N7</accession>
<comment type="caution">
    <text evidence="1">The sequence shown here is derived from an EMBL/GenBank/DDBJ whole genome shotgun (WGS) entry which is preliminary data.</text>
</comment>
<evidence type="ECO:0000313" key="2">
    <source>
        <dbReference type="Proteomes" id="UP000176914"/>
    </source>
</evidence>
<dbReference type="EMBL" id="MFLL01000024">
    <property type="protein sequence ID" value="OGG69009.1"/>
    <property type="molecule type" value="Genomic_DNA"/>
</dbReference>
<proteinExistence type="predicted"/>
<protein>
    <submittedName>
        <fullName evidence="1">Uncharacterized protein</fullName>
    </submittedName>
</protein>
<dbReference type="Proteomes" id="UP000176914">
    <property type="component" value="Unassembled WGS sequence"/>
</dbReference>
<sequence>MGIKKAEKWEPWEFENGKIKKSLPKEIVPTDAMSEEEESFRGFLLTLAMIFNDFKGLVLMNDTMQHVYKQTGDEVSGHNGELAGIRLQMIKILYATIHEALVFLGESEQICASKLFQQLVQKTSDGTQLVWEMLRKIANGQSTDDERFKEFEELREFLVKARNNVGFHYQTRKQLIAGFRRFFEKGITGMPETSRQWAYRSTKSEFNQSRYYYADAALQGYYVNLFGDEKSNKERNDETFRLLNLIVYAIHDLLRQYYDALPAH</sequence>
<evidence type="ECO:0000313" key="1">
    <source>
        <dbReference type="EMBL" id="OGG69009.1"/>
    </source>
</evidence>
<dbReference type="AlphaFoldDB" id="A0A1F6E5N7"/>
<gene>
    <name evidence="1" type="ORF">A3C20_01550</name>
</gene>
<reference evidence="1 2" key="1">
    <citation type="journal article" date="2016" name="Nat. Commun.">
        <title>Thousands of microbial genomes shed light on interconnected biogeochemical processes in an aquifer system.</title>
        <authorList>
            <person name="Anantharaman K."/>
            <person name="Brown C.T."/>
            <person name="Hug L.A."/>
            <person name="Sharon I."/>
            <person name="Castelle C.J."/>
            <person name="Probst A.J."/>
            <person name="Thomas B.C."/>
            <person name="Singh A."/>
            <person name="Wilkins M.J."/>
            <person name="Karaoz U."/>
            <person name="Brodie E.L."/>
            <person name="Williams K.H."/>
            <person name="Hubbard S.S."/>
            <person name="Banfield J.F."/>
        </authorList>
    </citation>
    <scope>NUCLEOTIDE SEQUENCE [LARGE SCALE GENOMIC DNA]</scope>
</reference>